<comment type="caution">
    <text evidence="2">The sequence shown here is derived from an EMBL/GenBank/DDBJ whole genome shotgun (WGS) entry which is preliminary data.</text>
</comment>
<feature type="domain" description="Ubiquitin-like" evidence="1">
    <location>
        <begin position="6"/>
        <end position="63"/>
    </location>
</feature>
<dbReference type="InterPro" id="IPR000626">
    <property type="entry name" value="Ubiquitin-like_dom"/>
</dbReference>
<name>A0A5J4U271_9EUKA</name>
<organism evidence="2 3">
    <name type="scientific">Streblomastix strix</name>
    <dbReference type="NCBI Taxonomy" id="222440"/>
    <lineage>
        <taxon>Eukaryota</taxon>
        <taxon>Metamonada</taxon>
        <taxon>Preaxostyla</taxon>
        <taxon>Oxymonadida</taxon>
        <taxon>Streblomastigidae</taxon>
        <taxon>Streblomastix</taxon>
    </lineage>
</organism>
<gene>
    <name evidence="2" type="ORF">EZS28_040748</name>
</gene>
<dbReference type="InterPro" id="IPR019956">
    <property type="entry name" value="Ubiquitin_dom"/>
</dbReference>
<dbReference type="PROSITE" id="PS50053">
    <property type="entry name" value="UBIQUITIN_2"/>
    <property type="match status" value="1"/>
</dbReference>
<dbReference type="Gene3D" id="3.10.20.90">
    <property type="entry name" value="Phosphatidylinositol 3-kinase Catalytic Subunit, Chain A, domain 1"/>
    <property type="match status" value="1"/>
</dbReference>
<accession>A0A5J4U271</accession>
<dbReference type="Pfam" id="PF00240">
    <property type="entry name" value="ubiquitin"/>
    <property type="match status" value="1"/>
</dbReference>
<dbReference type="SMART" id="SM00213">
    <property type="entry name" value="UBQ"/>
    <property type="match status" value="1"/>
</dbReference>
<dbReference type="Proteomes" id="UP000324800">
    <property type="component" value="Unassembled WGS sequence"/>
</dbReference>
<protein>
    <recommendedName>
        <fullName evidence="1">Ubiquitin-like domain-containing protein</fullName>
    </recommendedName>
</protein>
<evidence type="ECO:0000259" key="1">
    <source>
        <dbReference type="PROSITE" id="PS50053"/>
    </source>
</evidence>
<dbReference type="InterPro" id="IPR029071">
    <property type="entry name" value="Ubiquitin-like_domsf"/>
</dbReference>
<evidence type="ECO:0000313" key="2">
    <source>
        <dbReference type="EMBL" id="KAA6363725.1"/>
    </source>
</evidence>
<dbReference type="AlphaFoldDB" id="A0A5J4U271"/>
<dbReference type="EMBL" id="SNRW01022552">
    <property type="protein sequence ID" value="KAA6363725.1"/>
    <property type="molecule type" value="Genomic_DNA"/>
</dbReference>
<proteinExistence type="predicted"/>
<sequence>MSTSGNKISVITPSGKVLSYDVGEKDTIKNVKEKVQASEQINIGLQSILLAGHELKDDELLQNHKSKAKLQLVVKDNKPK</sequence>
<reference evidence="2 3" key="1">
    <citation type="submission" date="2019-03" db="EMBL/GenBank/DDBJ databases">
        <title>Single cell metagenomics reveals metabolic interactions within the superorganism composed of flagellate Streblomastix strix and complex community of Bacteroidetes bacteria on its surface.</title>
        <authorList>
            <person name="Treitli S.C."/>
            <person name="Kolisko M."/>
            <person name="Husnik F."/>
            <person name="Keeling P."/>
            <person name="Hampl V."/>
        </authorList>
    </citation>
    <scope>NUCLEOTIDE SEQUENCE [LARGE SCALE GENOMIC DNA]</scope>
    <source>
        <strain evidence="2">ST1C</strain>
    </source>
</reference>
<dbReference type="CDD" id="cd17039">
    <property type="entry name" value="Ubl_ubiquitin_like"/>
    <property type="match status" value="1"/>
</dbReference>
<dbReference type="SUPFAM" id="SSF54236">
    <property type="entry name" value="Ubiquitin-like"/>
    <property type="match status" value="1"/>
</dbReference>
<evidence type="ECO:0000313" key="3">
    <source>
        <dbReference type="Proteomes" id="UP000324800"/>
    </source>
</evidence>
<dbReference type="PRINTS" id="PR00348">
    <property type="entry name" value="UBIQUITIN"/>
</dbReference>
<dbReference type="OrthoDB" id="428577at2759"/>